<proteinExistence type="inferred from homology"/>
<evidence type="ECO:0000256" key="9">
    <source>
        <dbReference type="SAM" id="MobiDB-lite"/>
    </source>
</evidence>
<evidence type="ECO:0000256" key="4">
    <source>
        <dbReference type="ARBA" id="ARBA00022741"/>
    </source>
</evidence>
<dbReference type="Gene3D" id="3.40.50.300">
    <property type="entry name" value="P-loop containing nucleotide triphosphate hydrolases"/>
    <property type="match status" value="1"/>
</dbReference>
<dbReference type="Pfam" id="PF17862">
    <property type="entry name" value="AAA_lid_3"/>
    <property type="match status" value="1"/>
</dbReference>
<dbReference type="Pfam" id="PF16450">
    <property type="entry name" value="Prot_ATP_ID_OB_C"/>
    <property type="match status" value="1"/>
</dbReference>
<dbReference type="EMBL" id="AGNK02000886">
    <property type="status" value="NOT_ANNOTATED_CDS"/>
    <property type="molecule type" value="Genomic_DNA"/>
</dbReference>
<dbReference type="GO" id="GO:0005524">
    <property type="term" value="F:ATP binding"/>
    <property type="evidence" value="ECO:0007669"/>
    <property type="project" value="UniProtKB-KW"/>
</dbReference>
<dbReference type="InParanoid" id="K4A0U4"/>
<feature type="coiled-coil region" evidence="8">
    <location>
        <begin position="84"/>
        <end position="132"/>
    </location>
</feature>
<feature type="region of interest" description="Disordered" evidence="9">
    <location>
        <begin position="1"/>
        <end position="24"/>
    </location>
</feature>
<dbReference type="GO" id="GO:0036402">
    <property type="term" value="F:proteasome-activating activity"/>
    <property type="evidence" value="ECO:0000318"/>
    <property type="project" value="GO_Central"/>
</dbReference>
<comment type="subcellular location">
    <subcellularLocation>
        <location evidence="1">Cytoplasm</location>
    </subcellularLocation>
</comment>
<dbReference type="GO" id="GO:0008540">
    <property type="term" value="C:proteasome regulatory particle, base subcomplex"/>
    <property type="evidence" value="ECO:0000318"/>
    <property type="project" value="GO_Central"/>
</dbReference>
<sequence>MDKALASGAGDCGFESHRGRPPSLHRTLSFHGRTGTSMAVAADATVAQLHRTLSCPSDFFYLVPPPTSQAEAVYRFAHGEVGDDADLYELLHSLERELEELDQREERVRVDMAQLRREVRSTEEALKGVQQDTPLVVGHVVEIVGEDHAVVEEETDDGSPHGYYVRVHGAVDRARLKPSATVLLHASPSHAVLEALPVDAAGEGAAAASSLLVAEGERPGVTYDDVAGCEAQKREVREAVELPLTHPELFARVGVDPPRGVLLCGPPGTGKTMLARAVAHHASAAFFRVSGAALVGKFLGEGPQMVRDVFRLAREKAPSIIFIDEVDAVAAAATSDSGADREVRRVLVELLAQMDGFDGDGRAGDGVRVIMATNRPDTLDPALLRPGRLDRRVEFPLPDRRQRRLVFRACAAGMSLDGGVDLESLAARHDRMSAAEIAAVCFEAGMRAVRGDRPVVTSEDFEEGYRAVAKRPECGAYYELSYDS</sequence>
<keyword evidence="5 7" id="KW-0067">ATP-binding</keyword>
<dbReference type="SUPFAM" id="SSF52540">
    <property type="entry name" value="P-loop containing nucleoside triphosphate hydrolases"/>
    <property type="match status" value="1"/>
</dbReference>
<keyword evidence="12" id="KW-1185">Reference proteome</keyword>
<dbReference type="Gene3D" id="2.40.50.140">
    <property type="entry name" value="Nucleic acid-binding proteins"/>
    <property type="match status" value="1"/>
</dbReference>
<dbReference type="InterPro" id="IPR003960">
    <property type="entry name" value="ATPase_AAA_CS"/>
</dbReference>
<dbReference type="Gene3D" id="1.10.8.60">
    <property type="match status" value="1"/>
</dbReference>
<organism evidence="11 12">
    <name type="scientific">Setaria italica</name>
    <name type="common">Foxtail millet</name>
    <name type="synonym">Panicum italicum</name>
    <dbReference type="NCBI Taxonomy" id="4555"/>
    <lineage>
        <taxon>Eukaryota</taxon>
        <taxon>Viridiplantae</taxon>
        <taxon>Streptophyta</taxon>
        <taxon>Embryophyta</taxon>
        <taxon>Tracheophyta</taxon>
        <taxon>Spermatophyta</taxon>
        <taxon>Magnoliopsida</taxon>
        <taxon>Liliopsida</taxon>
        <taxon>Poales</taxon>
        <taxon>Poaceae</taxon>
        <taxon>PACMAD clade</taxon>
        <taxon>Panicoideae</taxon>
        <taxon>Panicodae</taxon>
        <taxon>Paniceae</taxon>
        <taxon>Cenchrinae</taxon>
        <taxon>Setaria</taxon>
    </lineage>
</organism>
<dbReference type="Gramene" id="KQL23561">
    <property type="protein sequence ID" value="KQL23561"/>
    <property type="gene ID" value="SETIT_032485mg"/>
</dbReference>
<comment type="similarity">
    <text evidence="2 7">Belongs to the AAA ATPase family.</text>
</comment>
<dbReference type="InterPro" id="IPR027417">
    <property type="entry name" value="P-loop_NTPase"/>
</dbReference>
<evidence type="ECO:0000313" key="12">
    <source>
        <dbReference type="Proteomes" id="UP000004995"/>
    </source>
</evidence>
<dbReference type="Proteomes" id="UP000004995">
    <property type="component" value="Unassembled WGS sequence"/>
</dbReference>
<dbReference type="SMART" id="SM00382">
    <property type="entry name" value="AAA"/>
    <property type="match status" value="1"/>
</dbReference>
<dbReference type="InterPro" id="IPR012340">
    <property type="entry name" value="NA-bd_OB-fold"/>
</dbReference>
<keyword evidence="3" id="KW-0963">Cytoplasm</keyword>
<dbReference type="InterPro" id="IPR050221">
    <property type="entry name" value="26S_Proteasome_ATPase"/>
</dbReference>
<keyword evidence="6" id="KW-0647">Proteasome</keyword>
<dbReference type="FunFam" id="3.40.50.300:FF:000033">
    <property type="entry name" value="26S protease regulatory subunit 6B"/>
    <property type="match status" value="1"/>
</dbReference>
<gene>
    <name evidence="11" type="primary">LOC101771573</name>
</gene>
<evidence type="ECO:0000259" key="10">
    <source>
        <dbReference type="SMART" id="SM00382"/>
    </source>
</evidence>
<evidence type="ECO:0000256" key="6">
    <source>
        <dbReference type="ARBA" id="ARBA00022942"/>
    </source>
</evidence>
<dbReference type="eggNOG" id="KOG0727">
    <property type="taxonomic scope" value="Eukaryota"/>
</dbReference>
<feature type="domain" description="AAA+ ATPase" evidence="10">
    <location>
        <begin position="257"/>
        <end position="399"/>
    </location>
</feature>
<dbReference type="EnsemblPlants" id="KQL23561">
    <property type="protein sequence ID" value="KQL23561"/>
    <property type="gene ID" value="SETIT_032485mg"/>
</dbReference>
<name>K4A0U4_SETIT</name>
<dbReference type="GO" id="GO:0016887">
    <property type="term" value="F:ATP hydrolysis activity"/>
    <property type="evidence" value="ECO:0007669"/>
    <property type="project" value="InterPro"/>
</dbReference>
<reference evidence="12" key="1">
    <citation type="journal article" date="2012" name="Nat. Biotechnol.">
        <title>Reference genome sequence of the model plant Setaria.</title>
        <authorList>
            <person name="Bennetzen J.L."/>
            <person name="Schmutz J."/>
            <person name="Wang H."/>
            <person name="Percifield R."/>
            <person name="Hawkins J."/>
            <person name="Pontaroli A.C."/>
            <person name="Estep M."/>
            <person name="Feng L."/>
            <person name="Vaughn J.N."/>
            <person name="Grimwood J."/>
            <person name="Jenkins J."/>
            <person name="Barry K."/>
            <person name="Lindquist E."/>
            <person name="Hellsten U."/>
            <person name="Deshpande S."/>
            <person name="Wang X."/>
            <person name="Wu X."/>
            <person name="Mitros T."/>
            <person name="Triplett J."/>
            <person name="Yang X."/>
            <person name="Ye C.Y."/>
            <person name="Mauro-Herrera M."/>
            <person name="Wang L."/>
            <person name="Li P."/>
            <person name="Sharma M."/>
            <person name="Sharma R."/>
            <person name="Ronald P.C."/>
            <person name="Panaud O."/>
            <person name="Kellogg E.A."/>
            <person name="Brutnell T.P."/>
            <person name="Doust A.N."/>
            <person name="Tuskan G.A."/>
            <person name="Rokhsar D."/>
            <person name="Devos K.M."/>
        </authorList>
    </citation>
    <scope>NUCLEOTIDE SEQUENCE [LARGE SCALE GENOMIC DNA]</scope>
    <source>
        <strain evidence="12">cv. Yugu1</strain>
    </source>
</reference>
<dbReference type="GO" id="GO:0005737">
    <property type="term" value="C:cytoplasm"/>
    <property type="evidence" value="ECO:0007669"/>
    <property type="project" value="UniProtKB-SubCell"/>
</dbReference>
<evidence type="ECO:0000256" key="2">
    <source>
        <dbReference type="ARBA" id="ARBA00006914"/>
    </source>
</evidence>
<dbReference type="HOGENOM" id="CLU_000688_2_0_1"/>
<dbReference type="STRING" id="4555.K4A0U4"/>
<dbReference type="InterPro" id="IPR032501">
    <property type="entry name" value="Prot_ATP_ID_OB_2nd"/>
</dbReference>
<dbReference type="InterPro" id="IPR003593">
    <property type="entry name" value="AAA+_ATPase"/>
</dbReference>
<dbReference type="InterPro" id="IPR003959">
    <property type="entry name" value="ATPase_AAA_core"/>
</dbReference>
<dbReference type="Pfam" id="PF00004">
    <property type="entry name" value="AAA"/>
    <property type="match status" value="1"/>
</dbReference>
<evidence type="ECO:0000256" key="7">
    <source>
        <dbReference type="RuleBase" id="RU003651"/>
    </source>
</evidence>
<evidence type="ECO:0000256" key="3">
    <source>
        <dbReference type="ARBA" id="ARBA00022490"/>
    </source>
</evidence>
<dbReference type="PANTHER" id="PTHR23073">
    <property type="entry name" value="26S PROTEASOME REGULATORY SUBUNIT"/>
    <property type="match status" value="1"/>
</dbReference>
<dbReference type="InterPro" id="IPR041569">
    <property type="entry name" value="AAA_lid_3"/>
</dbReference>
<protein>
    <recommendedName>
        <fullName evidence="10">AAA+ ATPase domain-containing protein</fullName>
    </recommendedName>
</protein>
<dbReference type="PROSITE" id="PS00674">
    <property type="entry name" value="AAA"/>
    <property type="match status" value="1"/>
</dbReference>
<dbReference type="AlphaFoldDB" id="K4A0U4"/>
<dbReference type="OMA" id="CGAYYEL"/>
<keyword evidence="4 7" id="KW-0547">Nucleotide-binding</keyword>
<evidence type="ECO:0000256" key="5">
    <source>
        <dbReference type="ARBA" id="ARBA00022840"/>
    </source>
</evidence>
<dbReference type="GO" id="GO:0043161">
    <property type="term" value="P:proteasome-mediated ubiquitin-dependent protein catabolic process"/>
    <property type="evidence" value="ECO:0000318"/>
    <property type="project" value="GO_Central"/>
</dbReference>
<reference evidence="11" key="2">
    <citation type="submission" date="2018-08" db="UniProtKB">
        <authorList>
            <consortium name="EnsemblPlants"/>
        </authorList>
    </citation>
    <scope>IDENTIFICATION</scope>
    <source>
        <strain evidence="11">Yugu1</strain>
    </source>
</reference>
<evidence type="ECO:0000313" key="11">
    <source>
        <dbReference type="EnsemblPlants" id="KQL23561"/>
    </source>
</evidence>
<keyword evidence="8" id="KW-0175">Coiled coil</keyword>
<evidence type="ECO:0000256" key="8">
    <source>
        <dbReference type="SAM" id="Coils"/>
    </source>
</evidence>
<accession>K4A0U4</accession>
<evidence type="ECO:0000256" key="1">
    <source>
        <dbReference type="ARBA" id="ARBA00004496"/>
    </source>
</evidence>